<dbReference type="AlphaFoldDB" id="A0A151ZCZ3"/>
<keyword evidence="1" id="KW-0472">Membrane</keyword>
<dbReference type="InParanoid" id="A0A151ZCZ3"/>
<comment type="caution">
    <text evidence="2">The sequence shown here is derived from an EMBL/GenBank/DDBJ whole genome shotgun (WGS) entry which is preliminary data.</text>
</comment>
<evidence type="ECO:0000256" key="1">
    <source>
        <dbReference type="SAM" id="Phobius"/>
    </source>
</evidence>
<keyword evidence="1" id="KW-0812">Transmembrane</keyword>
<organism evidence="2 3">
    <name type="scientific">Tieghemostelium lacteum</name>
    <name type="common">Slime mold</name>
    <name type="synonym">Dictyostelium lacteum</name>
    <dbReference type="NCBI Taxonomy" id="361077"/>
    <lineage>
        <taxon>Eukaryota</taxon>
        <taxon>Amoebozoa</taxon>
        <taxon>Evosea</taxon>
        <taxon>Eumycetozoa</taxon>
        <taxon>Dictyostelia</taxon>
        <taxon>Dictyosteliales</taxon>
        <taxon>Raperosteliaceae</taxon>
        <taxon>Tieghemostelium</taxon>
    </lineage>
</organism>
<gene>
    <name evidence="2" type="ORF">DLAC_07594</name>
</gene>
<dbReference type="EMBL" id="LODT01000034">
    <property type="protein sequence ID" value="KYQ91799.1"/>
    <property type="molecule type" value="Genomic_DNA"/>
</dbReference>
<evidence type="ECO:0000313" key="3">
    <source>
        <dbReference type="Proteomes" id="UP000076078"/>
    </source>
</evidence>
<sequence>MVLLANVLHKTFVTGLVVITGFSGFYIVTGTAEILERRKKRKEEENLIYQEFLREEERKKSLALIESPKQ</sequence>
<protein>
    <submittedName>
        <fullName evidence="2">Uncharacterized protein</fullName>
    </submittedName>
</protein>
<keyword evidence="1" id="KW-1133">Transmembrane helix</keyword>
<reference evidence="2 3" key="1">
    <citation type="submission" date="2015-12" db="EMBL/GenBank/DDBJ databases">
        <title>Dictyostelia acquired genes for synthesis and detection of signals that induce cell-type specialization by lateral gene transfer from prokaryotes.</title>
        <authorList>
            <person name="Gloeckner G."/>
            <person name="Schaap P."/>
        </authorList>
    </citation>
    <scope>NUCLEOTIDE SEQUENCE [LARGE SCALE GENOMIC DNA]</scope>
    <source>
        <strain evidence="2 3">TK</strain>
    </source>
</reference>
<dbReference type="Proteomes" id="UP000076078">
    <property type="component" value="Unassembled WGS sequence"/>
</dbReference>
<name>A0A151ZCZ3_TIELA</name>
<proteinExistence type="predicted"/>
<keyword evidence="3" id="KW-1185">Reference proteome</keyword>
<feature type="transmembrane region" description="Helical" evidence="1">
    <location>
        <begin position="12"/>
        <end position="35"/>
    </location>
</feature>
<accession>A0A151ZCZ3</accession>
<evidence type="ECO:0000313" key="2">
    <source>
        <dbReference type="EMBL" id="KYQ91799.1"/>
    </source>
</evidence>